<dbReference type="InterPro" id="IPR037523">
    <property type="entry name" value="VOC_core"/>
</dbReference>
<sequence>MDKGSSLIPVILYRDAPAAITWLCQVFGFREQLRVSAGNGQIEHAQLLHGSGMLMLGSLKDSGFGQHMREPQQVGGNTQSLYLQVADADAVYARVQQAGFEVLIPIKDEEYGGRGFTCKDGEGHLWSVGSYDPWSE</sequence>
<proteinExistence type="predicted"/>
<dbReference type="Pfam" id="PF00903">
    <property type="entry name" value="Glyoxalase"/>
    <property type="match status" value="1"/>
</dbReference>
<evidence type="ECO:0000313" key="2">
    <source>
        <dbReference type="EMBL" id="QKE62514.1"/>
    </source>
</evidence>
<dbReference type="Gene3D" id="3.30.720.120">
    <property type="match status" value="1"/>
</dbReference>
<dbReference type="AlphaFoldDB" id="A0A6M8F273"/>
<keyword evidence="3" id="KW-1185">Reference proteome</keyword>
<evidence type="ECO:0000313" key="3">
    <source>
        <dbReference type="Proteomes" id="UP000501379"/>
    </source>
</evidence>
<gene>
    <name evidence="2" type="ORF">HNE05_03780</name>
</gene>
<dbReference type="PROSITE" id="PS51819">
    <property type="entry name" value="VOC"/>
    <property type="match status" value="1"/>
</dbReference>
<dbReference type="EMBL" id="CP053697">
    <property type="protein sequence ID" value="QKE62514.1"/>
    <property type="molecule type" value="Genomic_DNA"/>
</dbReference>
<name>A0A6M8F273_9GAMM</name>
<protein>
    <submittedName>
        <fullName evidence="2">VOC family protein</fullName>
    </submittedName>
</protein>
<dbReference type="InterPro" id="IPR004360">
    <property type="entry name" value="Glyas_Fos-R_dOase_dom"/>
</dbReference>
<dbReference type="KEGG" id="pcam:HNE05_03780"/>
<accession>A0A6M8F273</accession>
<dbReference type="Gene3D" id="3.30.720.110">
    <property type="match status" value="1"/>
</dbReference>
<feature type="domain" description="VOC" evidence="1">
    <location>
        <begin position="5"/>
        <end position="131"/>
    </location>
</feature>
<dbReference type="PANTHER" id="PTHR34109">
    <property type="entry name" value="BNAUNNG04460D PROTEIN-RELATED"/>
    <property type="match status" value="1"/>
</dbReference>
<evidence type="ECO:0000259" key="1">
    <source>
        <dbReference type="PROSITE" id="PS51819"/>
    </source>
</evidence>
<dbReference type="PANTHER" id="PTHR34109:SF1">
    <property type="entry name" value="VOC DOMAIN-CONTAINING PROTEIN"/>
    <property type="match status" value="1"/>
</dbReference>
<dbReference type="InterPro" id="IPR029068">
    <property type="entry name" value="Glyas_Bleomycin-R_OHBP_Dase"/>
</dbReference>
<organism evidence="2 3">
    <name type="scientific">Aquipseudomonas campi</name>
    <dbReference type="NCBI Taxonomy" id="2731681"/>
    <lineage>
        <taxon>Bacteria</taxon>
        <taxon>Pseudomonadati</taxon>
        <taxon>Pseudomonadota</taxon>
        <taxon>Gammaproteobacteria</taxon>
        <taxon>Pseudomonadales</taxon>
        <taxon>Pseudomonadaceae</taxon>
        <taxon>Aquipseudomonas</taxon>
    </lineage>
</organism>
<dbReference type="Proteomes" id="UP000501379">
    <property type="component" value="Chromosome"/>
</dbReference>
<dbReference type="SUPFAM" id="SSF54593">
    <property type="entry name" value="Glyoxalase/Bleomycin resistance protein/Dihydroxybiphenyl dioxygenase"/>
    <property type="match status" value="1"/>
</dbReference>
<dbReference type="RefSeq" id="WP_173204380.1">
    <property type="nucleotide sequence ID" value="NZ_CP053697.2"/>
</dbReference>
<reference evidence="2" key="1">
    <citation type="submission" date="2020-07" db="EMBL/GenBank/DDBJ databases">
        <title>Nitrate ammonifying Pseudomonas campi sp. nov. isolated from German agricultural grassland.</title>
        <authorList>
            <person name="Timsy T."/>
            <person name="Ulrich A."/>
            <person name="Spanner T."/>
            <person name="Foesel B."/>
            <person name="Kolb S."/>
            <person name="Horn M.A."/>
            <person name="Behrendt U."/>
        </authorList>
    </citation>
    <scope>NUCLEOTIDE SEQUENCE</scope>
    <source>
        <strain evidence="2">S1-A32-2</strain>
    </source>
</reference>